<reference evidence="4" key="1">
    <citation type="journal article" date="2019" name="Int. J. Syst. Evol. Microbiol.">
        <title>The Global Catalogue of Microorganisms (GCM) 10K type strain sequencing project: providing services to taxonomists for standard genome sequencing and annotation.</title>
        <authorList>
            <consortium name="The Broad Institute Genomics Platform"/>
            <consortium name="The Broad Institute Genome Sequencing Center for Infectious Disease"/>
            <person name="Wu L."/>
            <person name="Ma J."/>
        </authorList>
    </citation>
    <scope>NUCLEOTIDE SEQUENCE [LARGE SCALE GENOMIC DNA]</scope>
    <source>
        <strain evidence="4">JCM 3369</strain>
    </source>
</reference>
<evidence type="ECO:0000313" key="4">
    <source>
        <dbReference type="Proteomes" id="UP001596380"/>
    </source>
</evidence>
<dbReference type="SUPFAM" id="SSF54427">
    <property type="entry name" value="NTF2-like"/>
    <property type="match status" value="1"/>
</dbReference>
<gene>
    <name evidence="3" type="ORF">ACFQKB_18160</name>
</gene>
<keyword evidence="4" id="KW-1185">Reference proteome</keyword>
<dbReference type="NCBIfam" id="TIGR02246">
    <property type="entry name" value="SgcJ/EcaC family oxidoreductase"/>
    <property type="match status" value="1"/>
</dbReference>
<protein>
    <submittedName>
        <fullName evidence="3">SgcJ/EcaC family oxidoreductase</fullName>
    </submittedName>
</protein>
<evidence type="ECO:0000313" key="3">
    <source>
        <dbReference type="EMBL" id="MFC6881688.1"/>
    </source>
</evidence>
<dbReference type="InterPro" id="IPR032710">
    <property type="entry name" value="NTF2-like_dom_sf"/>
</dbReference>
<comment type="caution">
    <text evidence="3">The sequence shown here is derived from an EMBL/GenBank/DDBJ whole genome shotgun (WGS) entry which is preliminary data.</text>
</comment>
<evidence type="ECO:0000256" key="1">
    <source>
        <dbReference type="SAM" id="MobiDB-lite"/>
    </source>
</evidence>
<evidence type="ECO:0000259" key="2">
    <source>
        <dbReference type="Pfam" id="PF14534"/>
    </source>
</evidence>
<dbReference type="Gene3D" id="3.10.450.50">
    <property type="match status" value="1"/>
</dbReference>
<organism evidence="3 4">
    <name type="scientific">Actinomadura yumaensis</name>
    <dbReference type="NCBI Taxonomy" id="111807"/>
    <lineage>
        <taxon>Bacteria</taxon>
        <taxon>Bacillati</taxon>
        <taxon>Actinomycetota</taxon>
        <taxon>Actinomycetes</taxon>
        <taxon>Streptosporangiales</taxon>
        <taxon>Thermomonosporaceae</taxon>
        <taxon>Actinomadura</taxon>
    </lineage>
</organism>
<dbReference type="InterPro" id="IPR011944">
    <property type="entry name" value="Steroid_delta5-4_isomerase"/>
</dbReference>
<sequence>MTARSHAPGRPDDGPPGAPHSGTREDREAITQVMDRLHRAWARHDADAYGGLFTRDASYVTFVGTCYSGRDDIINSHRVLFRKHLKGTRLAGEITDIRFHGPDTAILVGRGDTYKGRRAPRKPSKVQTLTFVRESDGQWRIAAFHNTQRKALMEAISFKTTPGLIPAAQR</sequence>
<dbReference type="InterPro" id="IPR027843">
    <property type="entry name" value="DUF4440"/>
</dbReference>
<dbReference type="EMBL" id="JBHSXS010000009">
    <property type="protein sequence ID" value="MFC6881688.1"/>
    <property type="molecule type" value="Genomic_DNA"/>
</dbReference>
<dbReference type="Pfam" id="PF14534">
    <property type="entry name" value="DUF4440"/>
    <property type="match status" value="1"/>
</dbReference>
<name>A0ABW2CIU2_9ACTN</name>
<accession>A0ABW2CIU2</accession>
<feature type="region of interest" description="Disordered" evidence="1">
    <location>
        <begin position="1"/>
        <end position="26"/>
    </location>
</feature>
<proteinExistence type="predicted"/>
<dbReference type="RefSeq" id="WP_378041372.1">
    <property type="nucleotide sequence ID" value="NZ_JBHSXE010000001.1"/>
</dbReference>
<feature type="domain" description="DUF4440" evidence="2">
    <location>
        <begin position="30"/>
        <end position="141"/>
    </location>
</feature>
<dbReference type="Proteomes" id="UP001596380">
    <property type="component" value="Unassembled WGS sequence"/>
</dbReference>